<dbReference type="OrthoDB" id="9804183at2"/>
<dbReference type="Pfam" id="PF06252">
    <property type="entry name" value="GemA"/>
    <property type="match status" value="1"/>
</dbReference>
<protein>
    <submittedName>
        <fullName evidence="1">Regulatory protein GemA</fullName>
    </submittedName>
</protein>
<evidence type="ECO:0000313" key="2">
    <source>
        <dbReference type="Proteomes" id="UP000297475"/>
    </source>
</evidence>
<gene>
    <name evidence="1" type="ORF">E4656_13660</name>
</gene>
<sequence length="196" mass="22203">MTAQADKRRRELAQIHLAAKQLGMDEDTYRGMLERVAGVRSAALLTVAGRQQVLDHLRSAGFKAKPRKRVAQHPGTPHNLSRVEQLQKIEAQLAEMKLSWAYADAIAKRQAGVEKVAWVRQPKHLSAIIAALHVEQEKRALLSEVDDSLRQLGLNREDFAAMNTQLGKGWERNRRTLRQVCSHLSEQITQRALQEH</sequence>
<dbReference type="Proteomes" id="UP000297475">
    <property type="component" value="Unassembled WGS sequence"/>
</dbReference>
<comment type="caution">
    <text evidence="1">The sequence shown here is derived from an EMBL/GenBank/DDBJ whole genome shotgun (WGS) entry which is preliminary data.</text>
</comment>
<dbReference type="AlphaFoldDB" id="A0A4Z0WED0"/>
<accession>A0A4Z0WED0</accession>
<proteinExistence type="predicted"/>
<dbReference type="EMBL" id="SRMF01000005">
    <property type="protein sequence ID" value="TGG92513.1"/>
    <property type="molecule type" value="Genomic_DNA"/>
</dbReference>
<evidence type="ECO:0000313" key="1">
    <source>
        <dbReference type="EMBL" id="TGG92513.1"/>
    </source>
</evidence>
<dbReference type="RefSeq" id="WP_135483846.1">
    <property type="nucleotide sequence ID" value="NZ_SRMF01000005.1"/>
</dbReference>
<reference evidence="1 2" key="1">
    <citation type="submission" date="2019-04" db="EMBL/GenBank/DDBJ databases">
        <title>Natronospirillum operosus gen. nov., sp. nov., a haloalkaliphilic satellite isolated from decaying biomass of laboratory culture of cyanobacterium Geitlerinema sp. and proposal of Natronospirillaceae fam. nov. and Saccharospirillaceae fam. nov.</title>
        <authorList>
            <person name="Kevbrin V."/>
            <person name="Boltyanskaya Y."/>
            <person name="Koziaeva V."/>
            <person name="Grouzdev D.S."/>
            <person name="Park M."/>
            <person name="Cho J."/>
        </authorList>
    </citation>
    <scope>NUCLEOTIDE SEQUENCE [LARGE SCALE GENOMIC DNA]</scope>
    <source>
        <strain evidence="1 2">G-116</strain>
    </source>
</reference>
<organism evidence="1 2">
    <name type="scientific">Natronospirillum operosum</name>
    <dbReference type="NCBI Taxonomy" id="2759953"/>
    <lineage>
        <taxon>Bacteria</taxon>
        <taxon>Pseudomonadati</taxon>
        <taxon>Pseudomonadota</taxon>
        <taxon>Gammaproteobacteria</taxon>
        <taxon>Oceanospirillales</taxon>
        <taxon>Natronospirillaceae</taxon>
        <taxon>Natronospirillum</taxon>
    </lineage>
</organism>
<name>A0A4Z0WED0_9GAMM</name>
<keyword evidence="2" id="KW-1185">Reference proteome</keyword>
<dbReference type="InterPro" id="IPR009363">
    <property type="entry name" value="Phage_Mu_Gp16"/>
</dbReference>